<feature type="chain" id="PRO_5046607528" evidence="7">
    <location>
        <begin position="17"/>
        <end position="511"/>
    </location>
</feature>
<evidence type="ECO:0000256" key="1">
    <source>
        <dbReference type="ARBA" id="ARBA00007664"/>
    </source>
</evidence>
<comment type="similarity">
    <text evidence="1">Belongs to the peptidase S1 family.</text>
</comment>
<dbReference type="RefSeq" id="XP_058979486.1">
    <property type="nucleotide sequence ID" value="XM_059123503.1"/>
</dbReference>
<dbReference type="PANTHER" id="PTHR24276">
    <property type="entry name" value="POLYSERASE-RELATED"/>
    <property type="match status" value="1"/>
</dbReference>
<dbReference type="PROSITE" id="PS00134">
    <property type="entry name" value="TRYPSIN_HIS"/>
    <property type="match status" value="2"/>
</dbReference>
<feature type="domain" description="Peptidase S1" evidence="8">
    <location>
        <begin position="286"/>
        <end position="509"/>
    </location>
</feature>
<feature type="signal peptide" evidence="7">
    <location>
        <begin position="1"/>
        <end position="16"/>
    </location>
</feature>
<dbReference type="InterPro" id="IPR001314">
    <property type="entry name" value="Peptidase_S1A"/>
</dbReference>
<name>A0ABM3V125_MUSDO</name>
<evidence type="ECO:0000256" key="3">
    <source>
        <dbReference type="ARBA" id="ARBA00022801"/>
    </source>
</evidence>
<dbReference type="SMART" id="SM00020">
    <property type="entry name" value="Tryp_SPc"/>
    <property type="match status" value="2"/>
</dbReference>
<dbReference type="Gene3D" id="2.40.10.10">
    <property type="entry name" value="Trypsin-like serine proteases"/>
    <property type="match status" value="2"/>
</dbReference>
<dbReference type="InterPro" id="IPR043504">
    <property type="entry name" value="Peptidase_S1_PA_chymotrypsin"/>
</dbReference>
<dbReference type="InterPro" id="IPR050430">
    <property type="entry name" value="Peptidase_S1"/>
</dbReference>
<feature type="domain" description="Peptidase S1" evidence="8">
    <location>
        <begin position="27"/>
        <end position="252"/>
    </location>
</feature>
<evidence type="ECO:0000256" key="7">
    <source>
        <dbReference type="SAM" id="SignalP"/>
    </source>
</evidence>
<evidence type="ECO:0000256" key="4">
    <source>
        <dbReference type="ARBA" id="ARBA00022825"/>
    </source>
</evidence>
<sequence length="511" mass="53264">MFRFVTICALVSCAFAGTLPDELDGRIVNGVDTTIEKHPYQVSLQTTSGSHFCGGSIISEDIIVTAAHCMQSYAASQIRVRLGSNQYNSGGELVAVKTFRYHEGYNSKTMVNDIAVIKLATPVRESSKIRYVAMAEKTPPTGTPAVVTGWGTKCYLTCISLPKTLQEVEVDIVDEKACASSEYKYGSQIKETMVCAYAVDKDACQGDSGGPLVSGDKLVGVVSWGMGCARAGYPGVYADVPSLRSWVVKTAKELMMLKSVVLLACIACALGAAVPEGMLPQLDGRIVGGVATTINSYPWQISLQRSGSHSCGGSVYSSNIVVTAAHCLQSVSASVLKVRAGSTTWNAGGTLVSVAAFKNHEGYNSWTMVNDIAVIRLSSSLTFGSTIKSIGLASKAPANGAAAVVSGWGTQSYGAGSLPYTLQYVDVSIVSQASCASSTYGYGSEVKPTMICAYAKGKDACQGDSGGPLVSGGVLVGVVSWGYGCAFADYPGVYADVATLRSWVVSAAGSV</sequence>
<dbReference type="InterPro" id="IPR009003">
    <property type="entry name" value="Peptidase_S1_PA"/>
</dbReference>
<gene>
    <name evidence="10" type="primary">LOC101888266</name>
</gene>
<organism evidence="9 10">
    <name type="scientific">Musca domestica</name>
    <name type="common">House fly</name>
    <dbReference type="NCBI Taxonomy" id="7370"/>
    <lineage>
        <taxon>Eukaryota</taxon>
        <taxon>Metazoa</taxon>
        <taxon>Ecdysozoa</taxon>
        <taxon>Arthropoda</taxon>
        <taxon>Hexapoda</taxon>
        <taxon>Insecta</taxon>
        <taxon>Pterygota</taxon>
        <taxon>Neoptera</taxon>
        <taxon>Endopterygota</taxon>
        <taxon>Diptera</taxon>
        <taxon>Brachycera</taxon>
        <taxon>Muscomorpha</taxon>
        <taxon>Muscoidea</taxon>
        <taxon>Muscidae</taxon>
        <taxon>Musca</taxon>
    </lineage>
</organism>
<evidence type="ECO:0000313" key="10">
    <source>
        <dbReference type="RefSeq" id="XP_058979486.1"/>
    </source>
</evidence>
<dbReference type="Pfam" id="PF00089">
    <property type="entry name" value="Trypsin"/>
    <property type="match status" value="2"/>
</dbReference>
<accession>A0ABM3V125</accession>
<dbReference type="InterPro" id="IPR001254">
    <property type="entry name" value="Trypsin_dom"/>
</dbReference>
<keyword evidence="2 6" id="KW-0645">Protease</keyword>
<dbReference type="CDD" id="cd00190">
    <property type="entry name" value="Tryp_SPc"/>
    <property type="match status" value="2"/>
</dbReference>
<dbReference type="SUPFAM" id="SSF50494">
    <property type="entry name" value="Trypsin-like serine proteases"/>
    <property type="match status" value="2"/>
</dbReference>
<reference evidence="10" key="1">
    <citation type="submission" date="2025-08" db="UniProtKB">
        <authorList>
            <consortium name="RefSeq"/>
        </authorList>
    </citation>
    <scope>IDENTIFICATION</scope>
    <source>
        <strain evidence="10">Aabys</strain>
        <tissue evidence="10">Whole body</tissue>
    </source>
</reference>
<evidence type="ECO:0000313" key="9">
    <source>
        <dbReference type="Proteomes" id="UP001652621"/>
    </source>
</evidence>
<dbReference type="Proteomes" id="UP001652621">
    <property type="component" value="Unplaced"/>
</dbReference>
<dbReference type="PROSITE" id="PS50240">
    <property type="entry name" value="TRYPSIN_DOM"/>
    <property type="match status" value="2"/>
</dbReference>
<dbReference type="InterPro" id="IPR018114">
    <property type="entry name" value="TRYPSIN_HIS"/>
</dbReference>
<dbReference type="InterPro" id="IPR033116">
    <property type="entry name" value="TRYPSIN_SER"/>
</dbReference>
<keyword evidence="3 6" id="KW-0378">Hydrolase</keyword>
<keyword evidence="5" id="KW-1015">Disulfide bond</keyword>
<keyword evidence="7" id="KW-0732">Signal</keyword>
<keyword evidence="9" id="KW-1185">Reference proteome</keyword>
<protein>
    <submittedName>
        <fullName evidence="10">Trypsin alpha-like</fullName>
    </submittedName>
</protein>
<evidence type="ECO:0000256" key="2">
    <source>
        <dbReference type="ARBA" id="ARBA00022670"/>
    </source>
</evidence>
<dbReference type="PROSITE" id="PS00135">
    <property type="entry name" value="TRYPSIN_SER"/>
    <property type="match status" value="2"/>
</dbReference>
<dbReference type="PRINTS" id="PR00722">
    <property type="entry name" value="CHYMOTRYPSIN"/>
</dbReference>
<keyword evidence="4 6" id="KW-0720">Serine protease</keyword>
<proteinExistence type="inferred from homology"/>
<evidence type="ECO:0000259" key="8">
    <source>
        <dbReference type="PROSITE" id="PS50240"/>
    </source>
</evidence>
<dbReference type="GeneID" id="101888266"/>
<evidence type="ECO:0000256" key="6">
    <source>
        <dbReference type="RuleBase" id="RU363034"/>
    </source>
</evidence>
<dbReference type="PANTHER" id="PTHR24276:SF94">
    <property type="entry name" value="AT20289P-RELATED"/>
    <property type="match status" value="1"/>
</dbReference>
<evidence type="ECO:0000256" key="5">
    <source>
        <dbReference type="ARBA" id="ARBA00023157"/>
    </source>
</evidence>